<evidence type="ECO:0000313" key="2">
    <source>
        <dbReference type="Proteomes" id="UP000800097"/>
    </source>
</evidence>
<gene>
    <name evidence="1" type="ORF">EI97DRAFT_162310</name>
</gene>
<dbReference type="RefSeq" id="XP_033650897.1">
    <property type="nucleotide sequence ID" value="XM_033793358.1"/>
</dbReference>
<dbReference type="GeneID" id="54546533"/>
<reference evidence="1" key="1">
    <citation type="journal article" date="2020" name="Stud. Mycol.">
        <title>101 Dothideomycetes genomes: a test case for predicting lifestyles and emergence of pathogens.</title>
        <authorList>
            <person name="Haridas S."/>
            <person name="Albert R."/>
            <person name="Binder M."/>
            <person name="Bloem J."/>
            <person name="Labutti K."/>
            <person name="Salamov A."/>
            <person name="Andreopoulos B."/>
            <person name="Baker S."/>
            <person name="Barry K."/>
            <person name="Bills G."/>
            <person name="Bluhm B."/>
            <person name="Cannon C."/>
            <person name="Castanera R."/>
            <person name="Culley D."/>
            <person name="Daum C."/>
            <person name="Ezra D."/>
            <person name="Gonzalez J."/>
            <person name="Henrissat B."/>
            <person name="Kuo A."/>
            <person name="Liang C."/>
            <person name="Lipzen A."/>
            <person name="Lutzoni F."/>
            <person name="Magnuson J."/>
            <person name="Mondo S."/>
            <person name="Nolan M."/>
            <person name="Ohm R."/>
            <person name="Pangilinan J."/>
            <person name="Park H.-J."/>
            <person name="Ramirez L."/>
            <person name="Alfaro M."/>
            <person name="Sun H."/>
            <person name="Tritt A."/>
            <person name="Yoshinaga Y."/>
            <person name="Zwiers L.-H."/>
            <person name="Turgeon B."/>
            <person name="Goodwin S."/>
            <person name="Spatafora J."/>
            <person name="Crous P."/>
            <person name="Grigoriev I."/>
        </authorList>
    </citation>
    <scope>NUCLEOTIDE SEQUENCE</scope>
    <source>
        <strain evidence="1">CBS 379.55</strain>
    </source>
</reference>
<dbReference type="EMBL" id="ML986511">
    <property type="protein sequence ID" value="KAF2273358.1"/>
    <property type="molecule type" value="Genomic_DNA"/>
</dbReference>
<protein>
    <submittedName>
        <fullName evidence="1">Uncharacterized protein</fullName>
    </submittedName>
</protein>
<accession>A0A6A6JBJ5</accession>
<dbReference type="AlphaFoldDB" id="A0A6A6JBJ5"/>
<name>A0A6A6JBJ5_WESOR</name>
<evidence type="ECO:0000313" key="1">
    <source>
        <dbReference type="EMBL" id="KAF2273358.1"/>
    </source>
</evidence>
<proteinExistence type="predicted"/>
<keyword evidence="2" id="KW-1185">Reference proteome</keyword>
<dbReference type="Proteomes" id="UP000800097">
    <property type="component" value="Unassembled WGS sequence"/>
</dbReference>
<sequence>MASPVYTWTHLSGHAPKTLGTRNPAAPNTAAIVGVICIALQTDCSETQDIGPARLDLPPKARSAACHGTYRVLHLFTSE</sequence>
<organism evidence="1 2">
    <name type="scientific">Westerdykella ornata</name>
    <dbReference type="NCBI Taxonomy" id="318751"/>
    <lineage>
        <taxon>Eukaryota</taxon>
        <taxon>Fungi</taxon>
        <taxon>Dikarya</taxon>
        <taxon>Ascomycota</taxon>
        <taxon>Pezizomycotina</taxon>
        <taxon>Dothideomycetes</taxon>
        <taxon>Pleosporomycetidae</taxon>
        <taxon>Pleosporales</taxon>
        <taxon>Sporormiaceae</taxon>
        <taxon>Westerdykella</taxon>
    </lineage>
</organism>